<evidence type="ECO:0000313" key="1">
    <source>
        <dbReference type="EMBL" id="KAL0948757.1"/>
    </source>
</evidence>
<dbReference type="Proteomes" id="UP001556367">
    <property type="component" value="Unassembled WGS sequence"/>
</dbReference>
<reference evidence="2" key="1">
    <citation type="submission" date="2024-06" db="EMBL/GenBank/DDBJ databases">
        <title>Multi-omics analyses provide insights into the biosynthesis of the anticancer antibiotic pleurotin in Hohenbuehelia grisea.</title>
        <authorList>
            <person name="Weaver J.A."/>
            <person name="Alberti F."/>
        </authorList>
    </citation>
    <scope>NUCLEOTIDE SEQUENCE [LARGE SCALE GENOMIC DNA]</scope>
    <source>
        <strain evidence="2">T-177</strain>
    </source>
</reference>
<accession>A0ABR3IZF0</accession>
<sequence>MPRIFEASLQSPTLETPIQCYTPHSKNLNMADPAGSTLVVTSSGSPLNRLDWNIKNDILTANGHGDGDKSPGKGVFTGPDFGPLTGVQGGTYTLKMTNVTAQLELKDAKGHAVVVWDGAGTAVHLASTWKGEWSVSALKVTEETK</sequence>
<proteinExistence type="predicted"/>
<comment type="caution">
    <text evidence="1">The sequence shown here is derived from an EMBL/GenBank/DDBJ whole genome shotgun (WGS) entry which is preliminary data.</text>
</comment>
<name>A0ABR3IZF0_9AGAR</name>
<evidence type="ECO:0000313" key="2">
    <source>
        <dbReference type="Proteomes" id="UP001556367"/>
    </source>
</evidence>
<keyword evidence="2" id="KW-1185">Reference proteome</keyword>
<gene>
    <name evidence="1" type="ORF">HGRIS_008888</name>
</gene>
<protein>
    <submittedName>
        <fullName evidence="1">Uncharacterized protein</fullName>
    </submittedName>
</protein>
<organism evidence="1 2">
    <name type="scientific">Hohenbuehelia grisea</name>
    <dbReference type="NCBI Taxonomy" id="104357"/>
    <lineage>
        <taxon>Eukaryota</taxon>
        <taxon>Fungi</taxon>
        <taxon>Dikarya</taxon>
        <taxon>Basidiomycota</taxon>
        <taxon>Agaricomycotina</taxon>
        <taxon>Agaricomycetes</taxon>
        <taxon>Agaricomycetidae</taxon>
        <taxon>Agaricales</taxon>
        <taxon>Pleurotineae</taxon>
        <taxon>Pleurotaceae</taxon>
        <taxon>Hohenbuehelia</taxon>
    </lineage>
</organism>
<dbReference type="EMBL" id="JASNQZ010000012">
    <property type="protein sequence ID" value="KAL0948757.1"/>
    <property type="molecule type" value="Genomic_DNA"/>
</dbReference>